<dbReference type="InterPro" id="IPR047589">
    <property type="entry name" value="DUF11_rpt"/>
</dbReference>
<keyword evidence="3" id="KW-1185">Reference proteome</keyword>
<dbReference type="EMBL" id="QFFJ01000002">
    <property type="protein sequence ID" value="RBL89038.1"/>
    <property type="molecule type" value="Genomic_DNA"/>
</dbReference>
<feature type="domain" description="DUF11" evidence="1">
    <location>
        <begin position="1235"/>
        <end position="1351"/>
    </location>
</feature>
<evidence type="ECO:0000259" key="1">
    <source>
        <dbReference type="Pfam" id="PF01345"/>
    </source>
</evidence>
<comment type="caution">
    <text evidence="2">The sequence shown here is derived from an EMBL/GenBank/DDBJ whole genome shotgun (WGS) entry which is preliminary data.</text>
</comment>
<proteinExistence type="predicted"/>
<feature type="domain" description="DUF11" evidence="1">
    <location>
        <begin position="2269"/>
        <end position="2396"/>
    </location>
</feature>
<feature type="domain" description="DUF11" evidence="1">
    <location>
        <begin position="1880"/>
        <end position="1987"/>
    </location>
</feature>
<dbReference type="Gene3D" id="2.60.120.260">
    <property type="entry name" value="Galactose-binding domain-like"/>
    <property type="match status" value="1"/>
</dbReference>
<dbReference type="Pfam" id="PF13585">
    <property type="entry name" value="CHU_C"/>
    <property type="match status" value="1"/>
</dbReference>
<protein>
    <recommendedName>
        <fullName evidence="1">DUF11 domain-containing protein</fullName>
    </recommendedName>
</protein>
<evidence type="ECO:0000313" key="2">
    <source>
        <dbReference type="EMBL" id="RBL89038.1"/>
    </source>
</evidence>
<feature type="domain" description="DUF11" evidence="1">
    <location>
        <begin position="1108"/>
        <end position="1224"/>
    </location>
</feature>
<feature type="domain" description="DUF11" evidence="1">
    <location>
        <begin position="1364"/>
        <end position="1473"/>
    </location>
</feature>
<dbReference type="RefSeq" id="WP_113617782.1">
    <property type="nucleotide sequence ID" value="NZ_QFFJ01000002.1"/>
</dbReference>
<dbReference type="InterPro" id="IPR026341">
    <property type="entry name" value="T9SS_type_B"/>
</dbReference>
<dbReference type="Pfam" id="PF01345">
    <property type="entry name" value="DUF11"/>
    <property type="match status" value="19"/>
</dbReference>
<dbReference type="NCBIfam" id="TIGR01451">
    <property type="entry name" value="B_ant_repeat"/>
    <property type="match status" value="21"/>
</dbReference>
<dbReference type="Proteomes" id="UP000253410">
    <property type="component" value="Unassembled WGS sequence"/>
</dbReference>
<feature type="domain" description="DUF11" evidence="1">
    <location>
        <begin position="3436"/>
        <end position="3552"/>
    </location>
</feature>
<dbReference type="NCBIfam" id="TIGR04131">
    <property type="entry name" value="Bac_Flav_CTERM"/>
    <property type="match status" value="1"/>
</dbReference>
<dbReference type="Gene3D" id="2.60.40.740">
    <property type="match status" value="1"/>
</dbReference>
<feature type="domain" description="DUF11" evidence="1">
    <location>
        <begin position="710"/>
        <end position="827"/>
    </location>
</feature>
<feature type="domain" description="DUF11" evidence="1">
    <location>
        <begin position="2146"/>
        <end position="2257"/>
    </location>
</feature>
<feature type="domain" description="DUF11" evidence="1">
    <location>
        <begin position="3178"/>
        <end position="3300"/>
    </location>
</feature>
<organism evidence="2 3">
    <name type="scientific">Chitinophaga flava</name>
    <dbReference type="NCBI Taxonomy" id="2259036"/>
    <lineage>
        <taxon>Bacteria</taxon>
        <taxon>Pseudomonadati</taxon>
        <taxon>Bacteroidota</taxon>
        <taxon>Chitinophagia</taxon>
        <taxon>Chitinophagales</taxon>
        <taxon>Chitinophagaceae</taxon>
        <taxon>Chitinophaga</taxon>
    </lineage>
</organism>
<feature type="domain" description="DUF11" evidence="1">
    <location>
        <begin position="2011"/>
        <end position="2136"/>
    </location>
</feature>
<dbReference type="OrthoDB" id="9816593at2"/>
<feature type="domain" description="DUF11" evidence="1">
    <location>
        <begin position="976"/>
        <end position="1097"/>
    </location>
</feature>
<dbReference type="Pfam" id="PF22352">
    <property type="entry name" value="K319L-like_PKD"/>
    <property type="match status" value="1"/>
</dbReference>
<name>A0A365XSE2_9BACT</name>
<feature type="domain" description="DUF11" evidence="1">
    <location>
        <begin position="1757"/>
        <end position="1861"/>
    </location>
</feature>
<dbReference type="InterPro" id="IPR013783">
    <property type="entry name" value="Ig-like_fold"/>
</dbReference>
<dbReference type="InterPro" id="IPR051172">
    <property type="entry name" value="Chlamydia_OmcB"/>
</dbReference>
<gene>
    <name evidence="2" type="ORF">DF182_21100</name>
</gene>
<feature type="domain" description="DUF11" evidence="1">
    <location>
        <begin position="3309"/>
        <end position="3417"/>
    </location>
</feature>
<feature type="domain" description="DUF11" evidence="1">
    <location>
        <begin position="2530"/>
        <end position="2642"/>
    </location>
</feature>
<dbReference type="PANTHER" id="PTHR34819">
    <property type="entry name" value="LARGE CYSTEINE-RICH PERIPLASMIC PROTEIN OMCB"/>
    <property type="match status" value="1"/>
</dbReference>
<feature type="domain" description="DUF11" evidence="1">
    <location>
        <begin position="1496"/>
        <end position="1585"/>
    </location>
</feature>
<sequence>MVKRLSIFVNVQRGMFRVVKQLCYIILLLLAGSHVKAQQCTGSLGDPVFKETFGQAATAAKPTLGPPLPAGITTYTYYAPGVGSRPTGPYPGQYTISNTTRGYNNIYFVDRPDHTSTDGRGFCMVVDANATPDKFYERTITGLCAGTTFEFSAWIMNINPQAGVSQPSLRFDIVDANNPNGTPIKSVSTGLVPFQNPGTWVREAGIFQMPSTTSAVILRIFSNTPSSNGNDLALDDIAFAACGPPITFTQTTGVVCSGATSGFAVSLPVGSYSNYFFQLQKRALGTTSWANEGGVINNGGNNQFTFSVPNARAGFEYRVLAAGGIAEINNTSCRVVSNPVELKVIDYTVGITGPTSICYNTSTQLSAVVTPKAGTGTPTTGFSYTWETSNNAATGWTVVPGQNGATLNIGPLTANSYYRVTATINGCSGDGVSNTFRVTVNPNISATIGTVMPVCQGTALFSLPYTIVSGNADIYSITSTNMPGFNPVTGAGLVGSPINVVIPGSTAPGTYQFNISFGNRTSGCSSPAYPVTLVVNPTPTTATVGSDQQLCNVSSTNLTGNTPVNGTGLWTQLSGPNTAVFDNPTLPNAQVSGLVTGTYVFKWTISSGTCPSSSANLRVTEFGNTTLPDAGPDSTQYNSGVFHMQANTPQVGTGKWVVISGNPVIADTSDPHTTITIAPNTSATLAWTITNNVCPPLSDQVTITYVSRADIQATKEILELGPYLAGQPLVYRMVITNAGPSNATGVRITDALPAGFASTKITAANTGAAQITQNNSTATNIDLTANIPTGNATITITVEGNILSSFEGDLTNTVTAVSPVVPDPNGATATVTVPVARRPFFEIMKSAPAMAVAGESVTFTIIARNTGLGDAQAAVFTDAISGKLTNVSWTATATGKVNITSGATGTGNNVTVVANYPGSVTPTDTGKVYISVTGTVSANATGTIDNVATVTPTETTVGPFTSNTTHTTISSSPGLVIDKSRTSPVIAIAGTPIEYVITLMNNGPSDAIKTVITDAVPAAVQQVQWTATSQGAAAVTAGNSGSGNQISVTGNIPVGSSNRIVIRISGIVSGDFSGTITNTATATPSEPGVPPVSDTDVATVSKAVKFTITKNGPATAIPGGQISYTIDVKNEGPSNASQAVVTDIVPASLYNVTWNTTVASGGAVITSGATGSGNQLSVTANMPAESVIHIIVNGTIQPPTNTPIRNTAVVTPSEPNTTPVTSNEVVTNVTPQAALTISKTGPDTARAGSLVTYVITVGNDGPSNARGMQINDNVPATLQQVTWTAVANGNAAISSGTQGSGNNIVLTGDIAAGTGNNIVITVTGKIDPAFSGTISNTAMVIPAETGSTGDTATKQTVVNRLPQLTITKSATDMVLAGDSVIYTIEVGNTGASNALNLVVTDAVPAALSGVSWSASALGQATITGNSSGTGNNVQITGSIPSGNGNKIVITVRGKTDPGFAGSIVNNATATPSEPAPPVTATQTVLVRKLPVIRVSKSGPSTLQAGEHITYTVVVTNTSVSNADNLVIQDIVPAAVTQTTWTAAVNGTATIVSGATGSGNTVAVTANIGGGGNNRVIITINGVVDPAFAGTFTNVASAQPSEPGTVPAVSTPVVTTVVQQPSLHIVKTGPATASAGETVNYLLTVTNTGPSNATGVLITDQIPSQLQNVSWTATASGGAVIVTGATGTGNNLEVNADVPVSTGTVSIMVTGTLPSATVAGTIVNVATADPRIPDLPAVSDTVRTVISQQPKLLIDKIAPANLNAGETIQYSIKVENSGPSDARATVITDAIPATVLNPSWTAVASGGAVISSGNTGTGNQLNVVADIPAGTGNSITITITGNVQSDFAGVITNTATATAAEPGVSPVSSTASTNISRAAKLQINKTGPASITAGNNISYTLQVINNGPSDSRNLTISDVIPAGVLNATWTATAANGAAITSAASGSGNVQLTGNIPITTGAMITVQVNGKVDPNYANPSITNVATAVNDPSFATPVGDTATVVTTVNRVANLRIVKSGPANQGAGEPMQYMLMVYNDGPSNVSGAHVQDVLPAELLNPSWVTAGTGGVANITPASGTGNVDLTADIPAGGILQVAISGVLSPAVVNGATISNTATVALPAGSPIVDPNPADNTSTTTMSVDNDPIVRISKTGPSVVNIGDSIFYRIVVTNGGNGNITGAVITDVVPADVTVSSWGAAAAGAASVTGPVAGTGNTISTTGNIPVGNGNMLVILVRGIVNKTAHTTFTNTATVVAAENKESSVTTTVNQSTDVSIVKSGPQHILAGETINYTLQVYNAGPHDVDSLVISDVVPATITNVTWKATVTGTGSVIGSQEVDSAGSNIVIPGKLAAGSGNFITVQISGTVSGSAAAGTITNTALVAVANITDYNLANNTSSVTTTIGRNAGVQIRKSGPAQAQAGNTITYQVVVTNAGPSDAAGVSITDLVPVAVQNVSWVANVTGGAQLTGPFSGTGNVNTTADIPGGAGNSVSITITGTLNNDFAGNVTNVASASSSEVPQVSDSVTTVVNKQSDVQIRKSGPVTITAGDKVNYIITVTNNGPAFARNLHITDTIDARIQSVSWTASTSGGAVVTAGGSGTGNQLSVNADIPPTGQATVTIMVTGTLLPDASGTLSNTATVTSPDPQTPTAVTPPVITEIVQHPELMISKSGPQSLHAGESILYQLQVTNKGLSNATDAVISDVVPAAVGQVSWTATAVSGGAVITSGASGSGNNVNVVANIPAGAVVQVTIQGKTDSTFSGQLLNTGIATAAEPGNTPDSSQVQTTVTLMPAVQITKAGPAALQSGQQITYTLIASNNGPSVASNAVITDAVPAAVTGVSWTAVAAGNAQLTGAASGTGNLVSLTANIPPGTGNNITVTVNGTIDPAFRDTLKNVGIITPTEPGAPADTSALVQTVVTAKPVLQIQKDGPATTTAGQPIQYTIIASNIGLSNAVNFSLTDNVPGTITQVTWKAVANGTAVIKSPATGSGNNISLTGDMPAGAGNNITITVNGMVAPGATGTIVNSATVTPSEAGASAQTATATTQVTVSARVRISKTGPAVMTRGDQAIYVISVVNPGPSDAVNTDITDMIPGVLTNVTWTATPLRSTVINSGATGTGNQVKVNVNMPAADTSGLTIVITGTVQPNAASGTVSNVAHVILNNAGGIDIASNTVVSTIGSTADLQMVKTGPDDVFVGSKVTYLLTVTNNGPSSADNATVTDMLPAGLTQPAVTVASLSGGAANVQPAINGSAVSAVIGTFPAGAKVVLQVTATATTPGKIMNTAVVGTPAGVTEQDSTNNSSTATTTVFPKSALQVIKSVNPANGPYGIGQVISYTLQVKNNGIAGVNPVVVIDTLPPATLVSDPVYSNPPVGTITYNSTTRVLQWNAGLLNGGETRSWSYDMTITGAGSVRNIAVISGPPDVSTPDTSTVIISTDRFANLKVVKQLKTNPPYNVNDVLTFTITATNNGPDTATGVVVKDQLQNMLGRPITLSASAGQATYDIASATINWQLATMAPGTTATLTLTVKLESGADIVNTATIKGNEKDPDMSDNTSTVGPVKVTGSDLFIPNVITPNGDGKNDHFVIPGLNRFPGSGLFIYNRWGNQVYQNKNYDNTWDGAGLSEGTYFYILTVPSEQGERKFKGWILLQR</sequence>
<dbReference type="Gene3D" id="2.60.40.10">
    <property type="entry name" value="Immunoglobulins"/>
    <property type="match status" value="2"/>
</dbReference>
<reference evidence="2 3" key="1">
    <citation type="submission" date="2018-05" db="EMBL/GenBank/DDBJ databases">
        <title>Chitinophaga sp. K3CV102501T nov., isolated from isolated from a monsoon evergreen broad-leaved forest soil.</title>
        <authorList>
            <person name="Lv Y."/>
        </authorList>
    </citation>
    <scope>NUCLEOTIDE SEQUENCE [LARGE SCALE GENOMIC DNA]</scope>
    <source>
        <strain evidence="2 3">GDMCC 1.1325</strain>
    </source>
</reference>
<feature type="domain" description="DUF11" evidence="1">
    <location>
        <begin position="2408"/>
        <end position="2513"/>
    </location>
</feature>
<feature type="domain" description="DUF11" evidence="1">
    <location>
        <begin position="2662"/>
        <end position="2777"/>
    </location>
</feature>
<dbReference type="Gene3D" id="2.60.40.1170">
    <property type="entry name" value="Mu homology domain, subdomain B"/>
    <property type="match status" value="2"/>
</dbReference>
<dbReference type="PANTHER" id="PTHR34819:SF3">
    <property type="entry name" value="CELL SURFACE PROTEIN"/>
    <property type="match status" value="1"/>
</dbReference>
<feature type="domain" description="DUF11" evidence="1">
    <location>
        <begin position="2790"/>
        <end position="2878"/>
    </location>
</feature>
<dbReference type="InterPro" id="IPR001434">
    <property type="entry name" value="OmcB-like_DUF11"/>
</dbReference>
<accession>A0A365XSE2</accession>
<evidence type="ECO:0000313" key="3">
    <source>
        <dbReference type="Proteomes" id="UP000253410"/>
    </source>
</evidence>
<feature type="domain" description="DUF11" evidence="1">
    <location>
        <begin position="1622"/>
        <end position="1728"/>
    </location>
</feature>